<protein>
    <submittedName>
        <fullName evidence="1">Uncharacterized protein</fullName>
    </submittedName>
</protein>
<evidence type="ECO:0000313" key="2">
    <source>
        <dbReference type="Proteomes" id="UP000547614"/>
    </source>
</evidence>
<dbReference type="AlphaFoldDB" id="A0A839VDN3"/>
<dbReference type="EMBL" id="JACHXP010000007">
    <property type="protein sequence ID" value="MBB3190606.1"/>
    <property type="molecule type" value="Genomic_DNA"/>
</dbReference>
<dbReference type="Proteomes" id="UP000547614">
    <property type="component" value="Unassembled WGS sequence"/>
</dbReference>
<organism evidence="1 2">
    <name type="scientific">Halomonas cerina</name>
    <dbReference type="NCBI Taxonomy" id="447424"/>
    <lineage>
        <taxon>Bacteria</taxon>
        <taxon>Pseudomonadati</taxon>
        <taxon>Pseudomonadota</taxon>
        <taxon>Gammaproteobacteria</taxon>
        <taxon>Oceanospirillales</taxon>
        <taxon>Halomonadaceae</taxon>
        <taxon>Halomonas</taxon>
    </lineage>
</organism>
<name>A0A839VDN3_9GAMM</name>
<reference evidence="1 2" key="1">
    <citation type="submission" date="2020-08" db="EMBL/GenBank/DDBJ databases">
        <title>Genomic Encyclopedia of Type Strains, Phase III (KMG-III): the genomes of soil and plant-associated and newly described type strains.</title>
        <authorList>
            <person name="Whitman W."/>
        </authorList>
    </citation>
    <scope>NUCLEOTIDE SEQUENCE [LARGE SCALE GENOMIC DNA]</scope>
    <source>
        <strain evidence="1 2">CECT 7282</strain>
    </source>
</reference>
<proteinExistence type="predicted"/>
<sequence length="45" mass="5145">MPVSTTTSGGKSRIRDFFMELTALSWVTWTQCIALAHRCAMARRR</sequence>
<comment type="caution">
    <text evidence="1">The sequence shown here is derived from an EMBL/GenBank/DDBJ whole genome shotgun (WGS) entry which is preliminary data.</text>
</comment>
<gene>
    <name evidence="1" type="ORF">FHR94_001839</name>
</gene>
<keyword evidence="2" id="KW-1185">Reference proteome</keyword>
<evidence type="ECO:0000313" key="1">
    <source>
        <dbReference type="EMBL" id="MBB3190606.1"/>
    </source>
</evidence>
<accession>A0A839VDN3</accession>